<name>A0A4U0TJS9_9PEZI</name>
<dbReference type="GO" id="GO:0006270">
    <property type="term" value="P:DNA replication initiation"/>
    <property type="evidence" value="ECO:0007669"/>
    <property type="project" value="UniProtKB-UniRule"/>
</dbReference>
<dbReference type="EMBL" id="NAJL01000088">
    <property type="protein sequence ID" value="TKA22017.1"/>
    <property type="molecule type" value="Genomic_DNA"/>
</dbReference>
<dbReference type="OrthoDB" id="8775810at2759"/>
<feature type="region of interest" description="Disordered" evidence="9">
    <location>
        <begin position="57"/>
        <end position="254"/>
    </location>
</feature>
<dbReference type="Proteomes" id="UP000308549">
    <property type="component" value="Unassembled WGS sequence"/>
</dbReference>
<evidence type="ECO:0000313" key="11">
    <source>
        <dbReference type="Proteomes" id="UP000308549"/>
    </source>
</evidence>
<evidence type="ECO:0000256" key="8">
    <source>
        <dbReference type="RuleBase" id="RU367067"/>
    </source>
</evidence>
<dbReference type="AlphaFoldDB" id="A0A4U0TJS9"/>
<protein>
    <recommendedName>
        <fullName evidence="3 8">DNA replication regulator SLD2</fullName>
    </recommendedName>
</protein>
<evidence type="ECO:0000256" key="1">
    <source>
        <dbReference type="ARBA" id="ARBA00004123"/>
    </source>
</evidence>
<dbReference type="InterPro" id="IPR021110">
    <property type="entry name" value="DNA_rep_checkpnt_protein"/>
</dbReference>
<feature type="region of interest" description="Disordered" evidence="9">
    <location>
        <begin position="285"/>
        <end position="485"/>
    </location>
</feature>
<evidence type="ECO:0000256" key="3">
    <source>
        <dbReference type="ARBA" id="ARBA00018363"/>
    </source>
</evidence>
<dbReference type="GO" id="GO:1902977">
    <property type="term" value="P:mitotic DNA replication preinitiation complex assembly"/>
    <property type="evidence" value="ECO:0007669"/>
    <property type="project" value="TreeGrafter"/>
</dbReference>
<feature type="compositionally biased region" description="Acidic residues" evidence="9">
    <location>
        <begin position="375"/>
        <end position="385"/>
    </location>
</feature>
<feature type="compositionally biased region" description="Basic residues" evidence="9">
    <location>
        <begin position="343"/>
        <end position="368"/>
    </location>
</feature>
<evidence type="ECO:0000256" key="9">
    <source>
        <dbReference type="SAM" id="MobiDB-lite"/>
    </source>
</evidence>
<dbReference type="Pfam" id="PF11719">
    <property type="entry name" value="Drc1-Sld2"/>
    <property type="match status" value="1"/>
</dbReference>
<evidence type="ECO:0000256" key="7">
    <source>
        <dbReference type="ARBA" id="ARBA00025253"/>
    </source>
</evidence>
<feature type="compositionally biased region" description="Low complexity" evidence="9">
    <location>
        <begin position="167"/>
        <end position="184"/>
    </location>
</feature>
<dbReference type="GO" id="GO:0031261">
    <property type="term" value="C:DNA replication preinitiation complex"/>
    <property type="evidence" value="ECO:0007669"/>
    <property type="project" value="TreeGrafter"/>
</dbReference>
<dbReference type="InterPro" id="IPR040203">
    <property type="entry name" value="Sld2"/>
</dbReference>
<organism evidence="10 11">
    <name type="scientific">Salinomyces thailandicus</name>
    <dbReference type="NCBI Taxonomy" id="706561"/>
    <lineage>
        <taxon>Eukaryota</taxon>
        <taxon>Fungi</taxon>
        <taxon>Dikarya</taxon>
        <taxon>Ascomycota</taxon>
        <taxon>Pezizomycotina</taxon>
        <taxon>Dothideomycetes</taxon>
        <taxon>Dothideomycetidae</taxon>
        <taxon>Mycosphaerellales</taxon>
        <taxon>Teratosphaeriaceae</taxon>
        <taxon>Salinomyces</taxon>
    </lineage>
</organism>
<dbReference type="GO" id="GO:0003688">
    <property type="term" value="F:DNA replication origin binding"/>
    <property type="evidence" value="ECO:0007669"/>
    <property type="project" value="TreeGrafter"/>
</dbReference>
<feature type="compositionally biased region" description="Basic residues" evidence="9">
    <location>
        <begin position="466"/>
        <end position="485"/>
    </location>
</feature>
<evidence type="ECO:0000256" key="2">
    <source>
        <dbReference type="ARBA" id="ARBA00007276"/>
    </source>
</evidence>
<dbReference type="CDD" id="cd22289">
    <property type="entry name" value="RecQL4_SLD2_NTD"/>
    <property type="match status" value="1"/>
</dbReference>
<dbReference type="PANTHER" id="PTHR28124">
    <property type="entry name" value="DNA REPLICATION REGULATOR SLD2"/>
    <property type="match status" value="1"/>
</dbReference>
<evidence type="ECO:0000256" key="5">
    <source>
        <dbReference type="ARBA" id="ARBA00023242"/>
    </source>
</evidence>
<dbReference type="GO" id="GO:0000727">
    <property type="term" value="P:double-strand break repair via break-induced replication"/>
    <property type="evidence" value="ECO:0007669"/>
    <property type="project" value="TreeGrafter"/>
</dbReference>
<dbReference type="Gene3D" id="1.10.10.1460">
    <property type="match status" value="1"/>
</dbReference>
<keyword evidence="5 8" id="KW-0539">Nucleus</keyword>
<comment type="function">
    <text evidence="7 8">Has a role in the initiation of DNA replication. Required at S-phase checkpoint.</text>
</comment>
<reference evidence="10 11" key="1">
    <citation type="submission" date="2017-03" db="EMBL/GenBank/DDBJ databases">
        <title>Genomes of endolithic fungi from Antarctica.</title>
        <authorList>
            <person name="Coleine C."/>
            <person name="Masonjones S."/>
            <person name="Stajich J.E."/>
        </authorList>
    </citation>
    <scope>NUCLEOTIDE SEQUENCE [LARGE SCALE GENOMIC DNA]</scope>
    <source>
        <strain evidence="10 11">CCFEE 6315</strain>
    </source>
</reference>
<evidence type="ECO:0000313" key="10">
    <source>
        <dbReference type="EMBL" id="TKA22017.1"/>
    </source>
</evidence>
<evidence type="ECO:0000256" key="4">
    <source>
        <dbReference type="ARBA" id="ARBA00022705"/>
    </source>
</evidence>
<feature type="compositionally biased region" description="Basic and acidic residues" evidence="9">
    <location>
        <begin position="430"/>
        <end position="451"/>
    </location>
</feature>
<keyword evidence="4 8" id="KW-0235">DNA replication</keyword>
<proteinExistence type="inferred from homology"/>
<comment type="caution">
    <text evidence="10">The sequence shown here is derived from an EMBL/GenBank/DDBJ whole genome shotgun (WGS) entry which is preliminary data.</text>
</comment>
<dbReference type="GO" id="GO:0003697">
    <property type="term" value="F:single-stranded DNA binding"/>
    <property type="evidence" value="ECO:0007669"/>
    <property type="project" value="TreeGrafter"/>
</dbReference>
<evidence type="ECO:0000256" key="6">
    <source>
        <dbReference type="ARBA" id="ARBA00023306"/>
    </source>
</evidence>
<comment type="subcellular location">
    <subcellularLocation>
        <location evidence="1 8">Nucleus</location>
    </subcellularLocation>
</comment>
<gene>
    <name evidence="10" type="ORF">B0A50_08532</name>
</gene>
<comment type="similarity">
    <text evidence="2 8">Belongs to the SLD2 family.</text>
</comment>
<keyword evidence="11" id="KW-1185">Reference proteome</keyword>
<keyword evidence="6 8" id="KW-0131">Cell cycle</keyword>
<dbReference type="FunFam" id="1.10.10.1460:FF:000001">
    <property type="entry name" value="DNA replication regulator Sld2"/>
    <property type="match status" value="1"/>
</dbReference>
<accession>A0A4U0TJS9</accession>
<sequence>MPSGSDILEAQVGELKASLKLWEKTFAAEHGGRKPGRDDIRKDAFIAAKYREYDRLRRPTSFAKPAGTPRKQREVSGGSERRRRALRERAGNATAATPNRTIKRTAPLDVVPEEQEEVETTPAFIRSALGPTPQRDGQVLGIFDTALGATPSKSLSRPALSDVPTVSESPSKSSLHSAPASSEPTLSATPQSASKRRFLDAFVGTPLKRKREDDGQTPSTAKRQYATPSFLRRNFSLAPIEEESGSSAPPFKKRGLVRSLSSLIQNLRKQEDKRMDDEWDILNDLEAEENDNAPARPAASSKVLVEDSQAPEMPLGPDRGPESEREDESGEEATAMGADGKPRKPWKKKGLKRQTRRVNMRPVIHKPQKAAELEAQSEGENEVVEETQLQDATSRAARGGDDDDEFGLHDGDDASDYDATATSAPGAPNKGKEKAKAPETKGKDTAAEQKTTKKVSAQAHPNFRALKIKNKNSKASGKGRRFARR</sequence>
<dbReference type="PANTHER" id="PTHR28124:SF1">
    <property type="entry name" value="DNA REPLICATION REGULATOR SLD2"/>
    <property type="match status" value="1"/>
</dbReference>